<name>A0AAV4QRA5_CAEEX</name>
<protein>
    <submittedName>
        <fullName evidence="2">Uncharacterized protein</fullName>
    </submittedName>
</protein>
<dbReference type="EMBL" id="BPLR01006547">
    <property type="protein sequence ID" value="GIY10647.1"/>
    <property type="molecule type" value="Genomic_DNA"/>
</dbReference>
<evidence type="ECO:0000313" key="3">
    <source>
        <dbReference type="Proteomes" id="UP001054945"/>
    </source>
</evidence>
<keyword evidence="3" id="KW-1185">Reference proteome</keyword>
<organism evidence="2 3">
    <name type="scientific">Caerostris extrusa</name>
    <name type="common">Bark spider</name>
    <name type="synonym">Caerostris bankana</name>
    <dbReference type="NCBI Taxonomy" id="172846"/>
    <lineage>
        <taxon>Eukaryota</taxon>
        <taxon>Metazoa</taxon>
        <taxon>Ecdysozoa</taxon>
        <taxon>Arthropoda</taxon>
        <taxon>Chelicerata</taxon>
        <taxon>Arachnida</taxon>
        <taxon>Araneae</taxon>
        <taxon>Araneomorphae</taxon>
        <taxon>Entelegynae</taxon>
        <taxon>Araneoidea</taxon>
        <taxon>Araneidae</taxon>
        <taxon>Caerostris</taxon>
    </lineage>
</organism>
<evidence type="ECO:0000313" key="2">
    <source>
        <dbReference type="EMBL" id="GIY10647.1"/>
    </source>
</evidence>
<feature type="region of interest" description="Disordered" evidence="1">
    <location>
        <begin position="75"/>
        <end position="107"/>
    </location>
</feature>
<comment type="caution">
    <text evidence="2">The sequence shown here is derived from an EMBL/GenBank/DDBJ whole genome shotgun (WGS) entry which is preliminary data.</text>
</comment>
<dbReference type="AlphaFoldDB" id="A0AAV4QRA5"/>
<dbReference type="Proteomes" id="UP001054945">
    <property type="component" value="Unassembled WGS sequence"/>
</dbReference>
<gene>
    <name evidence="2" type="ORF">CEXT_682611</name>
</gene>
<accession>A0AAV4QRA5</accession>
<reference evidence="2 3" key="1">
    <citation type="submission" date="2021-06" db="EMBL/GenBank/DDBJ databases">
        <title>Caerostris extrusa draft genome.</title>
        <authorList>
            <person name="Kono N."/>
            <person name="Arakawa K."/>
        </authorList>
    </citation>
    <scope>NUCLEOTIDE SEQUENCE [LARGE SCALE GENOMIC DNA]</scope>
</reference>
<proteinExistence type="predicted"/>
<sequence length="137" mass="14911">MGYKSRDRDGLVMGASLPIHCAGNIHEAERNKVIVCGDSTLRYHHSICVVRKLDIDIGICSTSRFLSPCVKATAKTGSGDEPATFDSPVIGGCQEGQGETDPGLVKPRLSKPQVKLRLTMIPQDAFTPKNYNERVLK</sequence>
<evidence type="ECO:0000256" key="1">
    <source>
        <dbReference type="SAM" id="MobiDB-lite"/>
    </source>
</evidence>